<keyword evidence="8" id="KW-0963">Cytoplasm</keyword>
<gene>
    <name evidence="8 10" type="primary">acpS</name>
    <name evidence="10" type="ORF">L7E55_06535</name>
</gene>
<comment type="caution">
    <text evidence="10">The sequence shown here is derived from an EMBL/GenBank/DDBJ whole genome shotgun (WGS) entry which is preliminary data.</text>
</comment>
<dbReference type="GO" id="GO:0005737">
    <property type="term" value="C:cytoplasm"/>
    <property type="evidence" value="ECO:0007669"/>
    <property type="project" value="UniProtKB-SubCell"/>
</dbReference>
<comment type="function">
    <text evidence="8">Transfers the 4'-phosphopantetheine moiety from coenzyme A to a Ser of acyl-carrier-protein.</text>
</comment>
<evidence type="ECO:0000313" key="10">
    <source>
        <dbReference type="EMBL" id="MDF9408018.1"/>
    </source>
</evidence>
<name>A0A9X4H5C7_9FIRM</name>
<comment type="catalytic activity">
    <reaction evidence="8">
        <text>apo-[ACP] + CoA = holo-[ACP] + adenosine 3',5'-bisphosphate + H(+)</text>
        <dbReference type="Rhea" id="RHEA:12068"/>
        <dbReference type="Rhea" id="RHEA-COMP:9685"/>
        <dbReference type="Rhea" id="RHEA-COMP:9690"/>
        <dbReference type="ChEBI" id="CHEBI:15378"/>
        <dbReference type="ChEBI" id="CHEBI:29999"/>
        <dbReference type="ChEBI" id="CHEBI:57287"/>
        <dbReference type="ChEBI" id="CHEBI:58343"/>
        <dbReference type="ChEBI" id="CHEBI:64479"/>
        <dbReference type="EC" id="2.7.8.7"/>
    </reaction>
</comment>
<dbReference type="GO" id="GO:0008897">
    <property type="term" value="F:holo-[acyl-carrier-protein] synthase activity"/>
    <property type="evidence" value="ECO:0007669"/>
    <property type="project" value="UniProtKB-UniRule"/>
</dbReference>
<evidence type="ECO:0000256" key="7">
    <source>
        <dbReference type="ARBA" id="ARBA00023160"/>
    </source>
</evidence>
<dbReference type="Pfam" id="PF01648">
    <property type="entry name" value="ACPS"/>
    <property type="match status" value="1"/>
</dbReference>
<dbReference type="GO" id="GO:0000287">
    <property type="term" value="F:magnesium ion binding"/>
    <property type="evidence" value="ECO:0007669"/>
    <property type="project" value="UniProtKB-UniRule"/>
</dbReference>
<keyword evidence="2 8" id="KW-0808">Transferase</keyword>
<dbReference type="SUPFAM" id="SSF56214">
    <property type="entry name" value="4'-phosphopantetheinyl transferase"/>
    <property type="match status" value="1"/>
</dbReference>
<evidence type="ECO:0000313" key="11">
    <source>
        <dbReference type="Proteomes" id="UP001154312"/>
    </source>
</evidence>
<feature type="domain" description="4'-phosphopantetheinyl transferase" evidence="9">
    <location>
        <begin position="15"/>
        <end position="105"/>
    </location>
</feature>
<dbReference type="Gene3D" id="3.90.470.20">
    <property type="entry name" value="4'-phosphopantetheinyl transferase domain"/>
    <property type="match status" value="1"/>
</dbReference>
<accession>A0A9X4H5C7</accession>
<dbReference type="Proteomes" id="UP001154312">
    <property type="component" value="Unassembled WGS sequence"/>
</dbReference>
<sequence>MENNCVMLPVEGLAGIGVDTVEIDRLKNAVERIGERFLNRIFTPSERCYCDKKRDRYACYAARFAAKEAVFKAMGTGITGVRWTDVEVGKLTGGCPIVQLHNKTAILARNKGICEIKISLSHDRARAMAFAVAIREEA</sequence>
<keyword evidence="1 8" id="KW-0444">Lipid biosynthesis</keyword>
<proteinExistence type="inferred from homology"/>
<comment type="subcellular location">
    <subcellularLocation>
        <location evidence="8">Cytoplasm</location>
    </subcellularLocation>
</comment>
<feature type="binding site" evidence="8">
    <location>
        <position position="68"/>
    </location>
    <ligand>
        <name>Mg(2+)</name>
        <dbReference type="ChEBI" id="CHEBI:18420"/>
    </ligand>
</feature>
<dbReference type="RefSeq" id="WP_277443299.1">
    <property type="nucleotide sequence ID" value="NZ_JAKOAV010000009.1"/>
</dbReference>
<keyword evidence="7 8" id="KW-0275">Fatty acid biosynthesis</keyword>
<evidence type="ECO:0000256" key="5">
    <source>
        <dbReference type="ARBA" id="ARBA00022842"/>
    </source>
</evidence>
<protein>
    <recommendedName>
        <fullName evidence="8">Holo-[acyl-carrier-protein] synthase</fullName>
        <shortName evidence="8">Holo-ACP synthase</shortName>
        <ecNumber evidence="8">2.7.8.7</ecNumber>
    </recommendedName>
    <alternativeName>
        <fullName evidence="8">4'-phosphopantetheinyl transferase AcpS</fullName>
    </alternativeName>
</protein>
<keyword evidence="5 8" id="KW-0460">Magnesium</keyword>
<reference evidence="10" key="1">
    <citation type="submission" date="2022-02" db="EMBL/GenBank/DDBJ databases">
        <authorList>
            <person name="Leng L."/>
        </authorList>
    </citation>
    <scope>NUCLEOTIDE SEQUENCE</scope>
    <source>
        <strain evidence="10">JI</strain>
    </source>
</reference>
<evidence type="ECO:0000256" key="8">
    <source>
        <dbReference type="HAMAP-Rule" id="MF_00101"/>
    </source>
</evidence>
<comment type="similarity">
    <text evidence="8">Belongs to the P-Pant transferase superfamily. AcpS family.</text>
</comment>
<dbReference type="HAMAP" id="MF_00101">
    <property type="entry name" value="AcpS"/>
    <property type="match status" value="1"/>
</dbReference>
<dbReference type="InterPro" id="IPR037143">
    <property type="entry name" value="4-PPantetheinyl_Trfase_dom_sf"/>
</dbReference>
<dbReference type="InterPro" id="IPR008278">
    <property type="entry name" value="4-PPantetheinyl_Trfase_dom"/>
</dbReference>
<dbReference type="InterPro" id="IPR004568">
    <property type="entry name" value="Ppantetheine-prot_Trfase_dom"/>
</dbReference>
<dbReference type="NCBIfam" id="TIGR00516">
    <property type="entry name" value="acpS"/>
    <property type="match status" value="1"/>
</dbReference>
<evidence type="ECO:0000256" key="6">
    <source>
        <dbReference type="ARBA" id="ARBA00023098"/>
    </source>
</evidence>
<evidence type="ECO:0000259" key="9">
    <source>
        <dbReference type="Pfam" id="PF01648"/>
    </source>
</evidence>
<dbReference type="EMBL" id="JAKOAV010000009">
    <property type="protein sequence ID" value="MDF9408018.1"/>
    <property type="molecule type" value="Genomic_DNA"/>
</dbReference>
<evidence type="ECO:0000256" key="2">
    <source>
        <dbReference type="ARBA" id="ARBA00022679"/>
    </source>
</evidence>
<dbReference type="AlphaFoldDB" id="A0A9X4H5C7"/>
<keyword evidence="3 8" id="KW-0479">Metal-binding</keyword>
<dbReference type="EC" id="2.7.8.7" evidence="8"/>
<keyword evidence="11" id="KW-1185">Reference proteome</keyword>
<dbReference type="InterPro" id="IPR002582">
    <property type="entry name" value="ACPS"/>
</dbReference>
<keyword evidence="4 8" id="KW-0276">Fatty acid metabolism</keyword>
<dbReference type="NCBIfam" id="TIGR00556">
    <property type="entry name" value="pantethn_trn"/>
    <property type="match status" value="1"/>
</dbReference>
<keyword evidence="6 8" id="KW-0443">Lipid metabolism</keyword>
<evidence type="ECO:0000256" key="4">
    <source>
        <dbReference type="ARBA" id="ARBA00022832"/>
    </source>
</evidence>
<dbReference type="GO" id="GO:0006633">
    <property type="term" value="P:fatty acid biosynthetic process"/>
    <property type="evidence" value="ECO:0007669"/>
    <property type="project" value="UniProtKB-UniRule"/>
</dbReference>
<evidence type="ECO:0000256" key="3">
    <source>
        <dbReference type="ARBA" id="ARBA00022723"/>
    </source>
</evidence>
<evidence type="ECO:0000256" key="1">
    <source>
        <dbReference type="ARBA" id="ARBA00022516"/>
    </source>
</evidence>
<feature type="binding site" evidence="8">
    <location>
        <position position="19"/>
    </location>
    <ligand>
        <name>Mg(2+)</name>
        <dbReference type="ChEBI" id="CHEBI:18420"/>
    </ligand>
</feature>
<comment type="cofactor">
    <cofactor evidence="8">
        <name>Mg(2+)</name>
        <dbReference type="ChEBI" id="CHEBI:18420"/>
    </cofactor>
</comment>
<organism evidence="10 11">
    <name type="scientific">Pelotomaculum isophthalicicum JI</name>
    <dbReference type="NCBI Taxonomy" id="947010"/>
    <lineage>
        <taxon>Bacteria</taxon>
        <taxon>Bacillati</taxon>
        <taxon>Bacillota</taxon>
        <taxon>Clostridia</taxon>
        <taxon>Eubacteriales</taxon>
        <taxon>Desulfotomaculaceae</taxon>
        <taxon>Pelotomaculum</taxon>
    </lineage>
</organism>